<dbReference type="HOGENOM" id="CLU_2190715_0_0_1"/>
<reference evidence="2" key="2">
    <citation type="submission" date="2018-05" db="EMBL/GenBank/DDBJ databases">
        <title>OgluRS3 (Oryza glumaepatula Reference Sequence Version 3).</title>
        <authorList>
            <person name="Zhang J."/>
            <person name="Kudrna D."/>
            <person name="Lee S."/>
            <person name="Talag J."/>
            <person name="Welchert J."/>
            <person name="Wing R.A."/>
        </authorList>
    </citation>
    <scope>NUCLEOTIDE SEQUENCE [LARGE SCALE GENOMIC DNA]</scope>
</reference>
<evidence type="ECO:0000256" key="1">
    <source>
        <dbReference type="SAM" id="MobiDB-lite"/>
    </source>
</evidence>
<reference evidence="2" key="1">
    <citation type="submission" date="2015-04" db="UniProtKB">
        <authorList>
            <consortium name="EnsemblPlants"/>
        </authorList>
    </citation>
    <scope>IDENTIFICATION</scope>
</reference>
<sequence>PARRHDGTGATSFGSGGVGDGVPSLSRAVRPQRRRVRRRCRGGTHGVSRRLISLLLLVGERRGKPSSWLDLVSPCSVVAATSSPLSWPPHPPPKKSPTTGFIDDGDDVQ</sequence>
<feature type="compositionally biased region" description="Pro residues" evidence="1">
    <location>
        <begin position="86"/>
        <end position="95"/>
    </location>
</feature>
<evidence type="ECO:0000313" key="2">
    <source>
        <dbReference type="EnsemblPlants" id="OGLUM03G33600.1"/>
    </source>
</evidence>
<feature type="compositionally biased region" description="Basic residues" evidence="1">
    <location>
        <begin position="30"/>
        <end position="42"/>
    </location>
</feature>
<protein>
    <submittedName>
        <fullName evidence="2">Uncharacterized protein</fullName>
    </submittedName>
</protein>
<feature type="region of interest" description="Disordered" evidence="1">
    <location>
        <begin position="80"/>
        <end position="109"/>
    </location>
</feature>
<evidence type="ECO:0000313" key="3">
    <source>
        <dbReference type="Proteomes" id="UP000026961"/>
    </source>
</evidence>
<dbReference type="Gramene" id="OGLUM03G33600.1">
    <property type="protein sequence ID" value="OGLUM03G33600.1"/>
    <property type="gene ID" value="OGLUM03G33600"/>
</dbReference>
<organism evidence="2">
    <name type="scientific">Oryza glumipatula</name>
    <dbReference type="NCBI Taxonomy" id="40148"/>
    <lineage>
        <taxon>Eukaryota</taxon>
        <taxon>Viridiplantae</taxon>
        <taxon>Streptophyta</taxon>
        <taxon>Embryophyta</taxon>
        <taxon>Tracheophyta</taxon>
        <taxon>Spermatophyta</taxon>
        <taxon>Magnoliopsida</taxon>
        <taxon>Liliopsida</taxon>
        <taxon>Poales</taxon>
        <taxon>Poaceae</taxon>
        <taxon>BOP clade</taxon>
        <taxon>Oryzoideae</taxon>
        <taxon>Oryzeae</taxon>
        <taxon>Oryzinae</taxon>
        <taxon>Oryza</taxon>
    </lineage>
</organism>
<name>A0A0D9ZD17_9ORYZ</name>
<accession>A0A0D9ZD17</accession>
<dbReference type="Proteomes" id="UP000026961">
    <property type="component" value="Chromosome 3"/>
</dbReference>
<keyword evidence="3" id="KW-1185">Reference proteome</keyword>
<feature type="region of interest" description="Disordered" evidence="1">
    <location>
        <begin position="1"/>
        <end position="43"/>
    </location>
</feature>
<dbReference type="STRING" id="40148.A0A0D9ZD17"/>
<proteinExistence type="predicted"/>
<dbReference type="EnsemblPlants" id="OGLUM03G33600.1">
    <property type="protein sequence ID" value="OGLUM03G33600.1"/>
    <property type="gene ID" value="OGLUM03G33600"/>
</dbReference>
<dbReference type="AlphaFoldDB" id="A0A0D9ZD17"/>